<protein>
    <submittedName>
        <fullName evidence="2">Uncharacterized protein</fullName>
    </submittedName>
</protein>
<dbReference type="OrthoDB" id="3052721at2759"/>
<accession>A0A4S8KX13</accession>
<name>A0A4S8KX13_DENBC</name>
<evidence type="ECO:0000313" key="3">
    <source>
        <dbReference type="Proteomes" id="UP000297245"/>
    </source>
</evidence>
<evidence type="ECO:0000256" key="1">
    <source>
        <dbReference type="SAM" id="MobiDB-lite"/>
    </source>
</evidence>
<feature type="region of interest" description="Disordered" evidence="1">
    <location>
        <begin position="823"/>
        <end position="860"/>
    </location>
</feature>
<feature type="region of interest" description="Disordered" evidence="1">
    <location>
        <begin position="687"/>
        <end position="734"/>
    </location>
</feature>
<feature type="region of interest" description="Disordered" evidence="1">
    <location>
        <begin position="63"/>
        <end position="83"/>
    </location>
</feature>
<keyword evidence="3" id="KW-1185">Reference proteome</keyword>
<evidence type="ECO:0000313" key="2">
    <source>
        <dbReference type="EMBL" id="THU80098.1"/>
    </source>
</evidence>
<proteinExistence type="predicted"/>
<dbReference type="Proteomes" id="UP000297245">
    <property type="component" value="Unassembled WGS sequence"/>
</dbReference>
<gene>
    <name evidence="2" type="ORF">K435DRAFT_768328</name>
</gene>
<feature type="compositionally biased region" description="Basic and acidic residues" evidence="1">
    <location>
        <begin position="695"/>
        <end position="724"/>
    </location>
</feature>
<sequence length="860" mass="97950">MYLAECKDLQVQVQDLESQLAGIGEKHSQFRYRLETVLQVARHRIEQLEKEIVKERLRRDDINQSKSASQKTVSRVPGRMERAKEKAVKEVTTQTMKVNGIITPAMRLALAKLVQLGAPEENADAMLHVCCDAVNIRLVDHVDERSVRRIIGEIRIAAEIQIVRAIQDAIAAVILGDGTSHRGLNYEVMGAATINKHTGEKAVHFLGINLSRNHSSEEQLRTWQEFIDRIYDTYNSSPTGQKHSIGKEEFYQKVQGTLTDHAADQKKLASLFEKLKRSVERETRGRHAINTSVTAEEVLGYISAKNEEKIRSMGGIAGWEALSEAEKLKRNEQTYQEILIHFGELDFEKLPDKEKANVDFYVSRFCCMHKDLNAHKGGTERMAQYWVEKNKEPPILLMNKDNDMAAALGTSAAKTQAEKNSSRGGVKTTELMGLLFRHKDSKKGHQERTSIYFEAREHSHADAAAEIMVHLPIYREILEFVRDEKTTLKFNHLELNVYKALHDIPTLTELAAHALYGQSVTYPYMREARKSGTNHFDLRPLHVRLLAHLQKVLNEPQLLCGPGPVLYETASLDGRPWERPEAVYAILASAKNLLELPGVLQYLFEGALETWKRFASDVLDQDLPADISDRLYAPATADTSEGGLGMLRKRKVYAPNSTLDTNNSIMHMKRNNTVEFVRNELTDTESQRFLRKRQREREREGNEKKRRKQVAEATREKVKSNREKKEKRKIKKAAREERLRKCVPMTDVPRLQKILSEIQKNPHSKESQAIKVPEIELQLVWHRDRLSRADKTATESMIPSTSKCSKKEKLETLIQVIEGWNKSRGSSGTYVCSDLEDSEDSEGAEDDVESDSDLLGYTRG</sequence>
<feature type="compositionally biased region" description="Acidic residues" evidence="1">
    <location>
        <begin position="834"/>
        <end position="852"/>
    </location>
</feature>
<reference evidence="2 3" key="1">
    <citation type="journal article" date="2019" name="Nat. Ecol. Evol.">
        <title>Megaphylogeny resolves global patterns of mushroom evolution.</title>
        <authorList>
            <person name="Varga T."/>
            <person name="Krizsan K."/>
            <person name="Foldi C."/>
            <person name="Dima B."/>
            <person name="Sanchez-Garcia M."/>
            <person name="Sanchez-Ramirez S."/>
            <person name="Szollosi G.J."/>
            <person name="Szarkandi J.G."/>
            <person name="Papp V."/>
            <person name="Albert L."/>
            <person name="Andreopoulos W."/>
            <person name="Angelini C."/>
            <person name="Antonin V."/>
            <person name="Barry K.W."/>
            <person name="Bougher N.L."/>
            <person name="Buchanan P."/>
            <person name="Buyck B."/>
            <person name="Bense V."/>
            <person name="Catcheside P."/>
            <person name="Chovatia M."/>
            <person name="Cooper J."/>
            <person name="Damon W."/>
            <person name="Desjardin D."/>
            <person name="Finy P."/>
            <person name="Geml J."/>
            <person name="Haridas S."/>
            <person name="Hughes K."/>
            <person name="Justo A."/>
            <person name="Karasinski D."/>
            <person name="Kautmanova I."/>
            <person name="Kiss B."/>
            <person name="Kocsube S."/>
            <person name="Kotiranta H."/>
            <person name="LaButti K.M."/>
            <person name="Lechner B.E."/>
            <person name="Liimatainen K."/>
            <person name="Lipzen A."/>
            <person name="Lukacs Z."/>
            <person name="Mihaltcheva S."/>
            <person name="Morgado L.N."/>
            <person name="Niskanen T."/>
            <person name="Noordeloos M.E."/>
            <person name="Ohm R.A."/>
            <person name="Ortiz-Santana B."/>
            <person name="Ovrebo C."/>
            <person name="Racz N."/>
            <person name="Riley R."/>
            <person name="Savchenko A."/>
            <person name="Shiryaev A."/>
            <person name="Soop K."/>
            <person name="Spirin V."/>
            <person name="Szebenyi C."/>
            <person name="Tomsovsky M."/>
            <person name="Tulloss R.E."/>
            <person name="Uehling J."/>
            <person name="Grigoriev I.V."/>
            <person name="Vagvolgyi C."/>
            <person name="Papp T."/>
            <person name="Martin F.M."/>
            <person name="Miettinen O."/>
            <person name="Hibbett D.S."/>
            <person name="Nagy L.G."/>
        </authorList>
    </citation>
    <scope>NUCLEOTIDE SEQUENCE [LARGE SCALE GENOMIC DNA]</scope>
    <source>
        <strain evidence="2 3">CBS 962.96</strain>
    </source>
</reference>
<organism evidence="2 3">
    <name type="scientific">Dendrothele bispora (strain CBS 962.96)</name>
    <dbReference type="NCBI Taxonomy" id="1314807"/>
    <lineage>
        <taxon>Eukaryota</taxon>
        <taxon>Fungi</taxon>
        <taxon>Dikarya</taxon>
        <taxon>Basidiomycota</taxon>
        <taxon>Agaricomycotina</taxon>
        <taxon>Agaricomycetes</taxon>
        <taxon>Agaricomycetidae</taxon>
        <taxon>Agaricales</taxon>
        <taxon>Agaricales incertae sedis</taxon>
        <taxon>Dendrothele</taxon>
    </lineage>
</organism>
<dbReference type="EMBL" id="ML179941">
    <property type="protein sequence ID" value="THU80098.1"/>
    <property type="molecule type" value="Genomic_DNA"/>
</dbReference>
<dbReference type="AlphaFoldDB" id="A0A4S8KX13"/>
<feature type="compositionally biased region" description="Polar residues" evidence="1">
    <location>
        <begin position="64"/>
        <end position="73"/>
    </location>
</feature>